<keyword evidence="4" id="KW-1185">Reference proteome</keyword>
<dbReference type="InterPro" id="IPR001478">
    <property type="entry name" value="PDZ"/>
</dbReference>
<dbReference type="EMBL" id="CAKOGP040000446">
    <property type="protein sequence ID" value="CAJ1935257.1"/>
    <property type="molecule type" value="Genomic_DNA"/>
</dbReference>
<comment type="caution">
    <text evidence="3">The sequence shown here is derived from an EMBL/GenBank/DDBJ whole genome shotgun (WGS) entry which is preliminary data.</text>
</comment>
<protein>
    <recommendedName>
        <fullName evidence="2">PDZ domain-containing protein</fullName>
    </recommendedName>
</protein>
<sequence length="333" mass="36690">MPSLRSSSSFPTPPQTALSLRASASDLSYHDPNKQGPSLNWNKFSQVVMVNEHKDPDDDGKADSNKKRILFWKRNRKRNSSSNNLASNPSCSILVLSTRKQHKQQALGITLRQETSNSGGKSPGVYLTGIGPHSPFFRAASRYLPQGSKIVLVNGQPCPASVKEVANRLLQVPQGAVLTLHFEVNTSSNNKSTSKLPSLFRRSNSNTTMLNPIQDKHYAPDHPFHQNKERLRSGKQLPRSILKTPKYSSNSLSSMGCSGGPSPMQMLALHYRTAKILHDEAVLEFEQLGKFLTQSWSTSGSSSSKALTDTSASLIEKTNSRWASIRADELAEF</sequence>
<evidence type="ECO:0000313" key="4">
    <source>
        <dbReference type="Proteomes" id="UP001295423"/>
    </source>
</evidence>
<dbReference type="Gene3D" id="2.30.42.10">
    <property type="match status" value="1"/>
</dbReference>
<proteinExistence type="predicted"/>
<evidence type="ECO:0000259" key="2">
    <source>
        <dbReference type="PROSITE" id="PS50106"/>
    </source>
</evidence>
<dbReference type="Proteomes" id="UP001295423">
    <property type="component" value="Unassembled WGS sequence"/>
</dbReference>
<reference evidence="3" key="1">
    <citation type="submission" date="2023-08" db="EMBL/GenBank/DDBJ databases">
        <authorList>
            <person name="Audoor S."/>
            <person name="Bilcke G."/>
        </authorList>
    </citation>
    <scope>NUCLEOTIDE SEQUENCE</scope>
</reference>
<feature type="domain" description="PDZ" evidence="2">
    <location>
        <begin position="95"/>
        <end position="165"/>
    </location>
</feature>
<feature type="region of interest" description="Disordered" evidence="1">
    <location>
        <begin position="1"/>
        <end position="40"/>
    </location>
</feature>
<evidence type="ECO:0000313" key="3">
    <source>
        <dbReference type="EMBL" id="CAJ1935257.1"/>
    </source>
</evidence>
<gene>
    <name evidence="3" type="ORF">CYCCA115_LOCUS4593</name>
</gene>
<dbReference type="SUPFAM" id="SSF50156">
    <property type="entry name" value="PDZ domain-like"/>
    <property type="match status" value="1"/>
</dbReference>
<dbReference type="PROSITE" id="PS50106">
    <property type="entry name" value="PDZ"/>
    <property type="match status" value="1"/>
</dbReference>
<name>A0AAD2CJ35_9STRA</name>
<feature type="compositionally biased region" description="Low complexity" evidence="1">
    <location>
        <begin position="17"/>
        <end position="27"/>
    </location>
</feature>
<dbReference type="InterPro" id="IPR036034">
    <property type="entry name" value="PDZ_sf"/>
</dbReference>
<feature type="compositionally biased region" description="Polar residues" evidence="1">
    <location>
        <begin position="1"/>
        <end position="10"/>
    </location>
</feature>
<dbReference type="AlphaFoldDB" id="A0AAD2CJ35"/>
<evidence type="ECO:0000256" key="1">
    <source>
        <dbReference type="SAM" id="MobiDB-lite"/>
    </source>
</evidence>
<organism evidence="3 4">
    <name type="scientific">Cylindrotheca closterium</name>
    <dbReference type="NCBI Taxonomy" id="2856"/>
    <lineage>
        <taxon>Eukaryota</taxon>
        <taxon>Sar</taxon>
        <taxon>Stramenopiles</taxon>
        <taxon>Ochrophyta</taxon>
        <taxon>Bacillariophyta</taxon>
        <taxon>Bacillariophyceae</taxon>
        <taxon>Bacillariophycidae</taxon>
        <taxon>Bacillariales</taxon>
        <taxon>Bacillariaceae</taxon>
        <taxon>Cylindrotheca</taxon>
    </lineage>
</organism>
<accession>A0AAD2CJ35</accession>